<dbReference type="Proteomes" id="UP001271640">
    <property type="component" value="Unassembled WGS sequence"/>
</dbReference>
<accession>A0ABU4SQL4</accession>
<sequence length="79" mass="9107">MCKNETIKKNIIPPYLLEYISKNCDADDKKCIVNTLNHVNKMMKKSFKQQSHRHGDNSVINKDKTLPEPEKSNESCSGR</sequence>
<dbReference type="RefSeq" id="WP_319927632.1">
    <property type="nucleotide sequence ID" value="NZ_VCDP01000101.1"/>
</dbReference>
<dbReference type="InterPro" id="IPR032475">
    <property type="entry name" value="Protealysin_N_PP"/>
</dbReference>
<evidence type="ECO:0000256" key="1">
    <source>
        <dbReference type="SAM" id="MobiDB-lite"/>
    </source>
</evidence>
<protein>
    <recommendedName>
        <fullName evidence="2">Protealysin N-terminal propeptide domain-containing protein</fullName>
    </recommendedName>
</protein>
<organism evidence="3 4">
    <name type="scientific">Xenorhabdus littoralis</name>
    <dbReference type="NCBI Taxonomy" id="2582835"/>
    <lineage>
        <taxon>Bacteria</taxon>
        <taxon>Pseudomonadati</taxon>
        <taxon>Pseudomonadota</taxon>
        <taxon>Gammaproteobacteria</taxon>
        <taxon>Enterobacterales</taxon>
        <taxon>Morganellaceae</taxon>
        <taxon>Xenorhabdus</taxon>
    </lineage>
</organism>
<feature type="compositionally biased region" description="Basic and acidic residues" evidence="1">
    <location>
        <begin position="53"/>
        <end position="73"/>
    </location>
</feature>
<evidence type="ECO:0000313" key="3">
    <source>
        <dbReference type="EMBL" id="MDX8000922.1"/>
    </source>
</evidence>
<gene>
    <name evidence="3" type="ORF">FE394_17425</name>
</gene>
<evidence type="ECO:0000259" key="2">
    <source>
        <dbReference type="Pfam" id="PF16485"/>
    </source>
</evidence>
<feature type="region of interest" description="Disordered" evidence="1">
    <location>
        <begin position="45"/>
        <end position="79"/>
    </location>
</feature>
<proteinExistence type="predicted"/>
<feature type="domain" description="Protealysin N-terminal propeptide" evidence="2">
    <location>
        <begin position="10"/>
        <end position="51"/>
    </location>
</feature>
<keyword evidence="4" id="KW-1185">Reference proteome</keyword>
<dbReference type="Pfam" id="PF16485">
    <property type="entry name" value="PLN_propep"/>
    <property type="match status" value="1"/>
</dbReference>
<comment type="caution">
    <text evidence="3">The sequence shown here is derived from an EMBL/GenBank/DDBJ whole genome shotgun (WGS) entry which is preliminary data.</text>
</comment>
<dbReference type="EMBL" id="VCDP01000101">
    <property type="protein sequence ID" value="MDX8000922.1"/>
    <property type="molecule type" value="Genomic_DNA"/>
</dbReference>
<evidence type="ECO:0000313" key="4">
    <source>
        <dbReference type="Proteomes" id="UP001271640"/>
    </source>
</evidence>
<reference evidence="4" key="1">
    <citation type="journal article" date="2024" name="Toxins">
        <title>Genome Sequence Analysis of Native Xenorhabdus Strains Isolated from Entomopathogenic Nematodes in Argentina.</title>
        <authorList>
            <person name="Palma L."/>
            <person name="Frizzo L."/>
            <person name="Kaiser S."/>
            <person name="Berry C."/>
            <person name="Caballero P."/>
            <person name="Bode H.B."/>
            <person name="Del Valle E.E."/>
        </authorList>
    </citation>
    <scope>NUCLEOTIDE SEQUENCE [LARGE SCALE GENOMIC DNA]</scope>
    <source>
        <strain evidence="4">Reich</strain>
    </source>
</reference>
<name>A0ABU4SQL4_9GAMM</name>